<organism evidence="2 3">
    <name type="scientific">Parabacteroides johnsonii DSM 18315</name>
    <dbReference type="NCBI Taxonomy" id="537006"/>
    <lineage>
        <taxon>Bacteria</taxon>
        <taxon>Pseudomonadati</taxon>
        <taxon>Bacteroidota</taxon>
        <taxon>Bacteroidia</taxon>
        <taxon>Bacteroidales</taxon>
        <taxon>Tannerellaceae</taxon>
        <taxon>Parabacteroides</taxon>
    </lineage>
</organism>
<proteinExistence type="predicted"/>
<dbReference type="SMART" id="SM00530">
    <property type="entry name" value="HTH_XRE"/>
    <property type="match status" value="1"/>
</dbReference>
<dbReference type="InterPro" id="IPR010982">
    <property type="entry name" value="Lambda_DNA-bd_dom_sf"/>
</dbReference>
<dbReference type="PROSITE" id="PS50943">
    <property type="entry name" value="HTH_CROC1"/>
    <property type="match status" value="1"/>
</dbReference>
<dbReference type="GO" id="GO:0003677">
    <property type="term" value="F:DNA binding"/>
    <property type="evidence" value="ECO:0007669"/>
    <property type="project" value="UniProtKB-KW"/>
</dbReference>
<keyword evidence="2" id="KW-0238">DNA-binding</keyword>
<protein>
    <submittedName>
        <fullName evidence="2">DNA-binding helix-turn-helix protein</fullName>
    </submittedName>
</protein>
<dbReference type="HOGENOM" id="CLU_125852_1_0_10"/>
<evidence type="ECO:0000313" key="2">
    <source>
        <dbReference type="EMBL" id="EEC95974.1"/>
    </source>
</evidence>
<sequence length="154" mass="17426">MYQKRIIRIVSPKELRKLYKTEVMKITHSFGGLVMNKITKEQYEFALARVEELLPLVNDNIPTNDKNAVELTVMSDIVIAYEKEHFPIKKPTIAELIELSLEEKGMSQKQLAGEIGISPSRVNDFVSGRSEPTLKIARLLCQILNIPPAAMLGF</sequence>
<comment type="caution">
    <text evidence="2">The sequence shown here is derived from an EMBL/GenBank/DDBJ whole genome shotgun (WGS) entry which is preliminary data.</text>
</comment>
<dbReference type="Proteomes" id="UP000005510">
    <property type="component" value="Unassembled WGS sequence"/>
</dbReference>
<evidence type="ECO:0000259" key="1">
    <source>
        <dbReference type="PROSITE" id="PS50943"/>
    </source>
</evidence>
<dbReference type="STRING" id="537006.PRABACTJOHN_02637"/>
<dbReference type="EMBL" id="ABYH01000288">
    <property type="protein sequence ID" value="EEC95974.1"/>
    <property type="molecule type" value="Genomic_DNA"/>
</dbReference>
<dbReference type="SUPFAM" id="SSF47413">
    <property type="entry name" value="lambda repressor-like DNA-binding domains"/>
    <property type="match status" value="1"/>
</dbReference>
<dbReference type="InterPro" id="IPR001387">
    <property type="entry name" value="Cro/C1-type_HTH"/>
</dbReference>
<accession>B7BC70</accession>
<dbReference type="Pfam" id="PF01381">
    <property type="entry name" value="HTH_3"/>
    <property type="match status" value="1"/>
</dbReference>
<feature type="domain" description="HTH cro/C1-type" evidence="1">
    <location>
        <begin position="97"/>
        <end position="151"/>
    </location>
</feature>
<reference evidence="2 3" key="1">
    <citation type="submission" date="2008-10" db="EMBL/GenBank/DDBJ databases">
        <title>Draft genome sequence of Parabacteroides johnsonii (DSM 18315).</title>
        <authorList>
            <person name="Sudarsanam P."/>
            <person name="Ley R."/>
            <person name="Guruge J."/>
            <person name="Turnbaugh P.J."/>
            <person name="Mahowald M."/>
            <person name="Liep D."/>
            <person name="Gordon J."/>
        </authorList>
    </citation>
    <scope>NUCLEOTIDE SEQUENCE [LARGE SCALE GENOMIC DNA]</scope>
    <source>
        <strain evidence="2 3">DSM 18315</strain>
    </source>
</reference>
<dbReference type="Gene3D" id="1.10.260.40">
    <property type="entry name" value="lambda repressor-like DNA-binding domains"/>
    <property type="match status" value="1"/>
</dbReference>
<dbReference type="AlphaFoldDB" id="B7BC70"/>
<name>B7BC70_9BACT</name>
<dbReference type="CDD" id="cd00093">
    <property type="entry name" value="HTH_XRE"/>
    <property type="match status" value="1"/>
</dbReference>
<reference evidence="2 3" key="2">
    <citation type="submission" date="2008-10" db="EMBL/GenBank/DDBJ databases">
        <authorList>
            <person name="Fulton L."/>
            <person name="Clifton S."/>
            <person name="Fulton B."/>
            <person name="Xu J."/>
            <person name="Minx P."/>
            <person name="Pepin K.H."/>
            <person name="Johnson M."/>
            <person name="Bhonagiri V."/>
            <person name="Nash W.E."/>
            <person name="Mardis E.R."/>
            <person name="Wilson R.K."/>
        </authorList>
    </citation>
    <scope>NUCLEOTIDE SEQUENCE [LARGE SCALE GENOMIC DNA]</scope>
    <source>
        <strain evidence="2 3">DSM 18315</strain>
    </source>
</reference>
<evidence type="ECO:0000313" key="3">
    <source>
        <dbReference type="Proteomes" id="UP000005510"/>
    </source>
</evidence>
<gene>
    <name evidence="2" type="ORF">PRABACTJOHN_02637</name>
</gene>